<protein>
    <recommendedName>
        <fullName evidence="4">Proline-rich protein PRCC</fullName>
    </recommendedName>
</protein>
<proteinExistence type="predicted"/>
<feature type="region of interest" description="Disordered" evidence="1">
    <location>
        <begin position="1"/>
        <end position="66"/>
    </location>
</feature>
<organism evidence="2 3">
    <name type="scientific">Euphydryas editha</name>
    <name type="common">Edith's checkerspot</name>
    <dbReference type="NCBI Taxonomy" id="104508"/>
    <lineage>
        <taxon>Eukaryota</taxon>
        <taxon>Metazoa</taxon>
        <taxon>Ecdysozoa</taxon>
        <taxon>Arthropoda</taxon>
        <taxon>Hexapoda</taxon>
        <taxon>Insecta</taxon>
        <taxon>Pterygota</taxon>
        <taxon>Neoptera</taxon>
        <taxon>Endopterygota</taxon>
        <taxon>Lepidoptera</taxon>
        <taxon>Glossata</taxon>
        <taxon>Ditrysia</taxon>
        <taxon>Papilionoidea</taxon>
        <taxon>Nymphalidae</taxon>
        <taxon>Nymphalinae</taxon>
        <taxon>Euphydryas</taxon>
    </lineage>
</organism>
<dbReference type="Pfam" id="PF10253">
    <property type="entry name" value="PRCC"/>
    <property type="match status" value="1"/>
</dbReference>
<dbReference type="InterPro" id="IPR018800">
    <property type="entry name" value="PRCC"/>
</dbReference>
<accession>A0AAU9UWN3</accession>
<reference evidence="2" key="1">
    <citation type="submission" date="2022-03" db="EMBL/GenBank/DDBJ databases">
        <authorList>
            <person name="Tunstrom K."/>
        </authorList>
    </citation>
    <scope>NUCLEOTIDE SEQUENCE</scope>
</reference>
<dbReference type="PANTHER" id="PTHR13621">
    <property type="entry name" value="PROLINE-RICH PROTEIN PRCC"/>
    <property type="match status" value="1"/>
</dbReference>
<gene>
    <name evidence="2" type="ORF">EEDITHA_LOCUS17537</name>
</gene>
<dbReference type="EMBL" id="CAKOGL010000025">
    <property type="protein sequence ID" value="CAH2102974.1"/>
    <property type="molecule type" value="Genomic_DNA"/>
</dbReference>
<feature type="compositionally biased region" description="Acidic residues" evidence="1">
    <location>
        <begin position="10"/>
        <end position="21"/>
    </location>
</feature>
<evidence type="ECO:0000313" key="3">
    <source>
        <dbReference type="Proteomes" id="UP001153954"/>
    </source>
</evidence>
<evidence type="ECO:0008006" key="4">
    <source>
        <dbReference type="Google" id="ProtNLM"/>
    </source>
</evidence>
<feature type="region of interest" description="Disordered" evidence="1">
    <location>
        <begin position="79"/>
        <end position="100"/>
    </location>
</feature>
<feature type="compositionally biased region" description="Polar residues" evidence="1">
    <location>
        <begin position="40"/>
        <end position="63"/>
    </location>
</feature>
<evidence type="ECO:0000313" key="2">
    <source>
        <dbReference type="EMBL" id="CAH2102974.1"/>
    </source>
</evidence>
<keyword evidence="3" id="KW-1185">Reference proteome</keyword>
<dbReference type="Proteomes" id="UP001153954">
    <property type="component" value="Unassembled WGS sequence"/>
</dbReference>
<comment type="caution">
    <text evidence="2">The sequence shown here is derived from an EMBL/GenBank/DDBJ whole genome shotgun (WGS) entry which is preliminary data.</text>
</comment>
<feature type="region of interest" description="Disordered" evidence="1">
    <location>
        <begin position="308"/>
        <end position="333"/>
    </location>
</feature>
<dbReference type="PANTHER" id="PTHR13621:SF2">
    <property type="entry name" value="PROLINE-RICH PROTEIN PRCC"/>
    <property type="match status" value="1"/>
</dbReference>
<feature type="region of interest" description="Disordered" evidence="1">
    <location>
        <begin position="347"/>
        <end position="368"/>
    </location>
</feature>
<name>A0AAU9UWN3_EUPED</name>
<sequence>MALVAYDNSDSSDYEDEDDENEIKATEVKKVTDIPFKNPIVQNGPSTSQQSEENQSLFNQLPQPSIKKKAVLEEDDEFLHKKESTTDSKPKSRITIPSLSDFKDVDVTVPSSKTRASNGKKSGLLSILPQPRNAISISRPLIPNVVAQKPQTTTVKKKELPPPAKVTKHVTNGLVTEYSDESDNDEVCENDFFSINKPIDLPVEDLPLPVEETVETIKKLPRSIESYFKKDHVELQPDEEHYDDGQSLEISENVAAPSNNEVQIDEEAILKLCGSRGKRKREEIQIVDINQQEVLSEARQMLLKGLMDDTSKRQSASKKRGHEPTSQQRRKHQITYLAHQAKANEAELQNQWANNRMTKRQTQSKYGF</sequence>
<evidence type="ECO:0000256" key="1">
    <source>
        <dbReference type="SAM" id="MobiDB-lite"/>
    </source>
</evidence>
<dbReference type="AlphaFoldDB" id="A0AAU9UWN3"/>
<feature type="compositionally biased region" description="Basic and acidic residues" evidence="1">
    <location>
        <begin position="22"/>
        <end position="32"/>
    </location>
</feature>
<feature type="compositionally biased region" description="Basic and acidic residues" evidence="1">
    <location>
        <begin position="79"/>
        <end position="90"/>
    </location>
</feature>
<dbReference type="GO" id="GO:0005634">
    <property type="term" value="C:nucleus"/>
    <property type="evidence" value="ECO:0007669"/>
    <property type="project" value="TreeGrafter"/>
</dbReference>